<protein>
    <submittedName>
        <fullName evidence="9">Type II secretion system F family protein</fullName>
    </submittedName>
</protein>
<evidence type="ECO:0000256" key="7">
    <source>
        <dbReference type="ARBA" id="ARBA00023136"/>
    </source>
</evidence>
<dbReference type="InterPro" id="IPR003004">
    <property type="entry name" value="GspF/PilC"/>
</dbReference>
<dbReference type="PANTHER" id="PTHR30012:SF7">
    <property type="entry name" value="PROTEIN TRANSPORT PROTEIN HOFC HOMOLOG"/>
    <property type="match status" value="1"/>
</dbReference>
<dbReference type="GO" id="GO:0015628">
    <property type="term" value="P:protein secretion by the type II secretion system"/>
    <property type="evidence" value="ECO:0007669"/>
    <property type="project" value="TreeGrafter"/>
</dbReference>
<keyword evidence="3" id="KW-1003">Cell membrane</keyword>
<evidence type="ECO:0000256" key="4">
    <source>
        <dbReference type="ARBA" id="ARBA00022519"/>
    </source>
</evidence>
<keyword evidence="6" id="KW-1133">Transmembrane helix</keyword>
<comment type="similarity">
    <text evidence="2">Belongs to the GSP F family.</text>
</comment>
<evidence type="ECO:0000256" key="5">
    <source>
        <dbReference type="ARBA" id="ARBA00022692"/>
    </source>
</evidence>
<organism evidence="9">
    <name type="scientific">Rouxiella sp. WC2420</name>
    <dbReference type="NCBI Taxonomy" id="3234145"/>
    <lineage>
        <taxon>Bacteria</taxon>
        <taxon>Pseudomonadati</taxon>
        <taxon>Pseudomonadota</taxon>
        <taxon>Gammaproteobacteria</taxon>
        <taxon>Enterobacterales</taxon>
        <taxon>Yersiniaceae</taxon>
        <taxon>Rouxiella</taxon>
    </lineage>
</organism>
<dbReference type="EMBL" id="CP165628">
    <property type="protein sequence ID" value="XDU71968.1"/>
    <property type="molecule type" value="Genomic_DNA"/>
</dbReference>
<evidence type="ECO:0000256" key="6">
    <source>
        <dbReference type="ARBA" id="ARBA00022989"/>
    </source>
</evidence>
<keyword evidence="7" id="KW-0472">Membrane</keyword>
<evidence type="ECO:0000256" key="1">
    <source>
        <dbReference type="ARBA" id="ARBA00004429"/>
    </source>
</evidence>
<sequence>MSQSDLYLYIWQAVDDSGKLLCGESLLPRSQEVFGQLLQKGLQPIVLKKSLKMGKGYWKNKERIAFVRQLATLLQTGLPLTLSLELLASDHPLAGWRCVLADLVKKVNEGQPLSSVMKEYPQVFPPIYAQIISIGELTGQLDSCCAQLAT</sequence>
<feature type="domain" description="Type II secretion system protein GspF" evidence="8">
    <location>
        <begin position="66"/>
        <end position="149"/>
    </location>
</feature>
<keyword evidence="5" id="KW-0812">Transmembrane</keyword>
<name>A0AB39VN20_9GAMM</name>
<proteinExistence type="inferred from homology"/>
<dbReference type="Gene3D" id="1.20.81.30">
    <property type="entry name" value="Type II secretion system (T2SS), domain F"/>
    <property type="match status" value="1"/>
</dbReference>
<evidence type="ECO:0000313" key="9">
    <source>
        <dbReference type="EMBL" id="XDU71968.1"/>
    </source>
</evidence>
<reference evidence="9" key="1">
    <citation type="submission" date="2024-07" db="EMBL/GenBank/DDBJ databases">
        <authorList>
            <person name="Biller S.J."/>
        </authorList>
    </citation>
    <scope>NUCLEOTIDE SEQUENCE</scope>
    <source>
        <strain evidence="9">WC2420</strain>
    </source>
</reference>
<accession>A0AB39VN20</accession>
<keyword evidence="4" id="KW-0997">Cell inner membrane</keyword>
<dbReference type="InterPro" id="IPR042094">
    <property type="entry name" value="T2SS_GspF_sf"/>
</dbReference>
<dbReference type="FunFam" id="1.20.81.30:FF:000001">
    <property type="entry name" value="Type II secretion system protein F"/>
    <property type="match status" value="1"/>
</dbReference>
<comment type="subcellular location">
    <subcellularLocation>
        <location evidence="1">Cell inner membrane</location>
        <topology evidence="1">Multi-pass membrane protein</topology>
    </subcellularLocation>
</comment>
<gene>
    <name evidence="9" type="ORF">AB3G37_21060</name>
</gene>
<evidence type="ECO:0000256" key="3">
    <source>
        <dbReference type="ARBA" id="ARBA00022475"/>
    </source>
</evidence>
<evidence type="ECO:0000259" key="8">
    <source>
        <dbReference type="Pfam" id="PF00482"/>
    </source>
</evidence>
<dbReference type="Pfam" id="PF00482">
    <property type="entry name" value="T2SSF"/>
    <property type="match status" value="1"/>
</dbReference>
<dbReference type="AlphaFoldDB" id="A0AB39VN20"/>
<evidence type="ECO:0000256" key="2">
    <source>
        <dbReference type="ARBA" id="ARBA00005745"/>
    </source>
</evidence>
<dbReference type="GO" id="GO:0005886">
    <property type="term" value="C:plasma membrane"/>
    <property type="evidence" value="ECO:0007669"/>
    <property type="project" value="UniProtKB-SubCell"/>
</dbReference>
<dbReference type="InterPro" id="IPR018076">
    <property type="entry name" value="T2SS_GspF_dom"/>
</dbReference>
<dbReference type="PANTHER" id="PTHR30012">
    <property type="entry name" value="GENERAL SECRETION PATHWAY PROTEIN"/>
    <property type="match status" value="1"/>
</dbReference>